<proteinExistence type="predicted"/>
<dbReference type="GO" id="GO:0004197">
    <property type="term" value="F:cysteine-type endopeptidase activity"/>
    <property type="evidence" value="ECO:0007669"/>
    <property type="project" value="InterPro"/>
</dbReference>
<sequence>MYSKLINECGFRQADTHLLIDTPRRSVLAALQRLIGGMGNNDVVLVFFSGHGAERGGTNILCTVDGDTININSDILEPINHRANNAIVVLLLDCCRFNESDPTFKTRSAAGQQVLVQQMAERMQRAADSHTRTFKGKNQFLIGYGCDPGSVSVEKNHEGVFTSSLLKHIGRPRPIQLMALDVRRDVISEQTQRCWFNDSTTEEFSLSWTGGGGGGGHVQPQAAQAVAPPPQQSKVLDLTYGNTCAFEHDSQRWRWSFYITGAAQQYISHVDIELHPTFDPPAFTLHDRPFQTIGYLGWGTFPVEARVHFTDGRQMDLEWTLRFEEGGASRTIRVNLG</sequence>
<dbReference type="GO" id="GO:0005634">
    <property type="term" value="C:nucleus"/>
    <property type="evidence" value="ECO:0007669"/>
    <property type="project" value="UniProtKB-SubCell"/>
</dbReference>
<dbReference type="PANTHER" id="PTHR22576">
    <property type="entry name" value="MUCOSA ASSOCIATED LYMPHOID TISSUE LYMPHOMA TRANSLOCATION PROTEIN 1/PARACASPASE"/>
    <property type="match status" value="1"/>
</dbReference>
<comment type="caution">
    <text evidence="4">The sequence shown here is derived from an EMBL/GenBank/DDBJ whole genome shotgun (WGS) entry which is preliminary data.</text>
</comment>
<organism evidence="4 5">
    <name type="scientific">Edaphochlamys debaryana</name>
    <dbReference type="NCBI Taxonomy" id="47281"/>
    <lineage>
        <taxon>Eukaryota</taxon>
        <taxon>Viridiplantae</taxon>
        <taxon>Chlorophyta</taxon>
        <taxon>core chlorophytes</taxon>
        <taxon>Chlorophyceae</taxon>
        <taxon>CS clade</taxon>
        <taxon>Chlamydomonadales</taxon>
        <taxon>Chlamydomonadales incertae sedis</taxon>
        <taxon>Edaphochlamys</taxon>
    </lineage>
</organism>
<keyword evidence="1 2" id="KW-0539">Nucleus</keyword>
<dbReference type="InterPro" id="IPR055129">
    <property type="entry name" value="YEATS_dom"/>
</dbReference>
<dbReference type="InterPro" id="IPR052039">
    <property type="entry name" value="Caspase-related_regulators"/>
</dbReference>
<dbReference type="PANTHER" id="PTHR22576:SF37">
    <property type="entry name" value="MUCOSA-ASSOCIATED LYMPHOID TISSUE LYMPHOMA TRANSLOCATION PROTEIN 1"/>
    <property type="match status" value="1"/>
</dbReference>
<dbReference type="Gene3D" id="2.60.40.1970">
    <property type="entry name" value="YEATS domain"/>
    <property type="match status" value="1"/>
</dbReference>
<dbReference type="Pfam" id="PF03366">
    <property type="entry name" value="YEATS"/>
    <property type="match status" value="1"/>
</dbReference>
<evidence type="ECO:0000256" key="2">
    <source>
        <dbReference type="PROSITE-ProRule" id="PRU00376"/>
    </source>
</evidence>
<evidence type="ECO:0000313" key="5">
    <source>
        <dbReference type="Proteomes" id="UP000612055"/>
    </source>
</evidence>
<gene>
    <name evidence="4" type="ORF">HYH03_017097</name>
</gene>
<dbReference type="AlphaFoldDB" id="A0A836BQY2"/>
<feature type="domain" description="YEATS" evidence="3">
    <location>
        <begin position="219"/>
        <end position="337"/>
    </location>
</feature>
<name>A0A836BQY2_9CHLO</name>
<comment type="subcellular location">
    <subcellularLocation>
        <location evidence="2">Nucleus</location>
    </subcellularLocation>
</comment>
<dbReference type="InterPro" id="IPR011600">
    <property type="entry name" value="Pept_C14_caspase"/>
</dbReference>
<keyword evidence="5" id="KW-1185">Reference proteome</keyword>
<dbReference type="EMBL" id="JAEHOE010000158">
    <property type="protein sequence ID" value="KAG2484078.1"/>
    <property type="molecule type" value="Genomic_DNA"/>
</dbReference>
<dbReference type="OrthoDB" id="412369at2759"/>
<dbReference type="PROSITE" id="PS51037">
    <property type="entry name" value="YEATS"/>
    <property type="match status" value="1"/>
</dbReference>
<reference evidence="4" key="1">
    <citation type="journal article" date="2020" name="bioRxiv">
        <title>Comparative genomics of Chlamydomonas.</title>
        <authorList>
            <person name="Craig R.J."/>
            <person name="Hasan A.R."/>
            <person name="Ness R.W."/>
            <person name="Keightley P.D."/>
        </authorList>
    </citation>
    <scope>NUCLEOTIDE SEQUENCE</scope>
    <source>
        <strain evidence="4">CCAP 11/70</strain>
    </source>
</reference>
<dbReference type="GO" id="GO:0006508">
    <property type="term" value="P:proteolysis"/>
    <property type="evidence" value="ECO:0007669"/>
    <property type="project" value="InterPro"/>
</dbReference>
<evidence type="ECO:0000259" key="3">
    <source>
        <dbReference type="PROSITE" id="PS51037"/>
    </source>
</evidence>
<dbReference type="Gene3D" id="3.40.50.1460">
    <property type="match status" value="1"/>
</dbReference>
<dbReference type="Proteomes" id="UP000612055">
    <property type="component" value="Unassembled WGS sequence"/>
</dbReference>
<evidence type="ECO:0000256" key="1">
    <source>
        <dbReference type="ARBA" id="ARBA00023242"/>
    </source>
</evidence>
<evidence type="ECO:0000313" key="4">
    <source>
        <dbReference type="EMBL" id="KAG2484078.1"/>
    </source>
</evidence>
<dbReference type="InterPro" id="IPR038704">
    <property type="entry name" value="YEAST_sf"/>
</dbReference>
<dbReference type="Pfam" id="PF00656">
    <property type="entry name" value="Peptidase_C14"/>
    <property type="match status" value="1"/>
</dbReference>
<protein>
    <recommendedName>
        <fullName evidence="3">YEATS domain-containing protein</fullName>
    </recommendedName>
</protein>
<dbReference type="SUPFAM" id="SSF52129">
    <property type="entry name" value="Caspase-like"/>
    <property type="match status" value="1"/>
</dbReference>
<accession>A0A836BQY2</accession>
<dbReference type="InterPro" id="IPR029030">
    <property type="entry name" value="Caspase-like_dom_sf"/>
</dbReference>